<dbReference type="Gene3D" id="2.60.120.260">
    <property type="entry name" value="Galactose-binding domain-like"/>
    <property type="match status" value="1"/>
</dbReference>
<dbReference type="PANTHER" id="PTHR42715">
    <property type="entry name" value="BETA-GLUCOSIDASE"/>
    <property type="match status" value="1"/>
</dbReference>
<name>A0A4V6TA64_AURPU</name>
<evidence type="ECO:0000256" key="5">
    <source>
        <dbReference type="ARBA" id="ARBA00022801"/>
    </source>
</evidence>
<sequence>MSTMTARKDISGLITQMTLDQKISLLAGKNFWETQEIPELGIPSLKLSDGPNGARGAAFSGGTTAACFPASVSLAATFDLELAYKVGKALAEETLTKGANVLLGPTVCPHRHPLGGRNFESFSEDPLLTGRLASQYICGLQDQGVGATIKHFAVNEQETKRFTMNANVSEKALREIYLKPFEIAIKEAKPWALMTSYNSINGKHADANDVLLQKILREEWGWRGLCMSDWGGTNSTAESLNAGLALEMPGTGRYYSQRAIQGALASGKLSEEVVDQRVTEVLNLISVTGKFEHPEIIAECAVVNPEHSRLIREAGAQGIVLLKNQDGILPLHPKSIKKIAVLGLAKQCLAHGGGSASVNAHYKITPYEALEKTLGTETKLLYAEGAHMHRTLPVLAESLADLHGTAGLTLTKYSLGDPEIVDVVTTVQTSRYMSLGQAPSSKVIIEGTFTTKETGHHQLELSSIGVATLCINGELIMSTHGGTADPVAFLQENAEGQRCSFGFEQDKSYAVKIELKPEANKSGLLLLNGAMGVSLGMMEQSKAERDLLTPAVEAAEDAETAIIFVGNTTAWESEGRDMETMNLPAYGSQDRLINAVADANPNTIVVVSTGVPIAMPWLSKVKAVVQTWFPGQEAGNAIVDVLTGMVNPSGRLPVTFPGRIEDTPAYRNFPGNTETLQVNYAEGSFIGYRHYDHHPETVLFPFGYGLSYTTFEYSNAHLACGTDAASGGSASEFIVSIDVKNTGNSSGGEVLQVFVTPPASSTNSRTQRKLVGFAKLHLETGEAGSASIAFTRNEFSEWDEGSSRWTVPGGEYVVEIAISASKADVKASFKILTDREDLTSKL</sequence>
<evidence type="ECO:0000256" key="4">
    <source>
        <dbReference type="ARBA" id="ARBA00012744"/>
    </source>
</evidence>
<dbReference type="InterPro" id="IPR036881">
    <property type="entry name" value="Glyco_hydro_3_C_sf"/>
</dbReference>
<evidence type="ECO:0000256" key="9">
    <source>
        <dbReference type="ARBA" id="ARBA00023326"/>
    </source>
</evidence>
<dbReference type="SUPFAM" id="SSF52279">
    <property type="entry name" value="Beta-D-glucan exohydrolase, C-terminal domain"/>
    <property type="match status" value="1"/>
</dbReference>
<dbReference type="InterPro" id="IPR001764">
    <property type="entry name" value="Glyco_hydro_3_N"/>
</dbReference>
<dbReference type="AlphaFoldDB" id="A0A4V6TA64"/>
<dbReference type="Gene3D" id="3.20.20.300">
    <property type="entry name" value="Glycoside hydrolase, family 3, N-terminal domain"/>
    <property type="match status" value="1"/>
</dbReference>
<feature type="domain" description="PA14" evidence="10">
    <location>
        <begin position="403"/>
        <end position="552"/>
    </location>
</feature>
<gene>
    <name evidence="11" type="ORF">D6D20_04442</name>
</gene>
<protein>
    <recommendedName>
        <fullName evidence="4">beta-glucosidase</fullName>
        <ecNumber evidence="4">3.2.1.21</ecNumber>
    </recommendedName>
</protein>
<evidence type="ECO:0000256" key="7">
    <source>
        <dbReference type="ARBA" id="ARBA00023277"/>
    </source>
</evidence>
<keyword evidence="9" id="KW-0624">Polysaccharide degradation</keyword>
<dbReference type="InterPro" id="IPR017853">
    <property type="entry name" value="GH"/>
</dbReference>
<comment type="similarity">
    <text evidence="3">Belongs to the glycosyl hydrolase 3 family.</text>
</comment>
<evidence type="ECO:0000313" key="12">
    <source>
        <dbReference type="Proteomes" id="UP000310421"/>
    </source>
</evidence>
<keyword evidence="5 11" id="KW-0378">Hydrolase</keyword>
<organism evidence="11 12">
    <name type="scientific">Aureobasidium pullulans</name>
    <name type="common">Black yeast</name>
    <name type="synonym">Pullularia pullulans</name>
    <dbReference type="NCBI Taxonomy" id="5580"/>
    <lineage>
        <taxon>Eukaryota</taxon>
        <taxon>Fungi</taxon>
        <taxon>Dikarya</taxon>
        <taxon>Ascomycota</taxon>
        <taxon>Pezizomycotina</taxon>
        <taxon>Dothideomycetes</taxon>
        <taxon>Dothideomycetidae</taxon>
        <taxon>Dothideales</taxon>
        <taxon>Saccotheciaceae</taxon>
        <taxon>Aureobasidium</taxon>
    </lineage>
</organism>
<reference evidence="11 12" key="1">
    <citation type="submission" date="2018-10" db="EMBL/GenBank/DDBJ databases">
        <title>Fifty Aureobasidium pullulans genomes reveal a recombining polyextremotolerant generalist.</title>
        <authorList>
            <person name="Gostincar C."/>
            <person name="Turk M."/>
            <person name="Zajc J."/>
            <person name="Gunde-Cimerman N."/>
        </authorList>
    </citation>
    <scope>NUCLEOTIDE SEQUENCE [LARGE SCALE GENOMIC DNA]</scope>
    <source>
        <strain evidence="11 12">EXF-10751</strain>
    </source>
</reference>
<comment type="catalytic activity">
    <reaction evidence="1">
        <text>Hydrolysis of terminal, non-reducing beta-D-glucosyl residues with release of beta-D-glucose.</text>
        <dbReference type="EC" id="3.2.1.21"/>
    </reaction>
</comment>
<dbReference type="Pfam" id="PF00933">
    <property type="entry name" value="Glyco_hydro_3"/>
    <property type="match status" value="1"/>
</dbReference>
<dbReference type="InterPro" id="IPR002772">
    <property type="entry name" value="Glyco_hydro_3_C"/>
</dbReference>
<dbReference type="EMBL" id="QZAN01000039">
    <property type="protein sequence ID" value="THW62304.1"/>
    <property type="molecule type" value="Genomic_DNA"/>
</dbReference>
<comment type="pathway">
    <text evidence="2">Glycan metabolism; cellulose degradation.</text>
</comment>
<dbReference type="SMART" id="SM01217">
    <property type="entry name" value="Fn3_like"/>
    <property type="match status" value="1"/>
</dbReference>
<accession>A0A4V6TA64</accession>
<dbReference type="GO" id="GO:0008422">
    <property type="term" value="F:beta-glucosidase activity"/>
    <property type="evidence" value="ECO:0007669"/>
    <property type="project" value="UniProtKB-EC"/>
</dbReference>
<dbReference type="InterPro" id="IPR013783">
    <property type="entry name" value="Ig-like_fold"/>
</dbReference>
<dbReference type="Pfam" id="PF01915">
    <property type="entry name" value="Glyco_hydro_3_C"/>
    <property type="match status" value="1"/>
</dbReference>
<dbReference type="Gene3D" id="2.60.40.10">
    <property type="entry name" value="Immunoglobulins"/>
    <property type="match status" value="1"/>
</dbReference>
<dbReference type="SUPFAM" id="SSF51445">
    <property type="entry name" value="(Trans)glycosidases"/>
    <property type="match status" value="1"/>
</dbReference>
<dbReference type="InterPro" id="IPR036962">
    <property type="entry name" value="Glyco_hydro_3_N_sf"/>
</dbReference>
<dbReference type="PRINTS" id="PR00133">
    <property type="entry name" value="GLHYDRLASE3"/>
</dbReference>
<dbReference type="Pfam" id="PF14310">
    <property type="entry name" value="Fn3-like"/>
    <property type="match status" value="1"/>
</dbReference>
<evidence type="ECO:0000256" key="3">
    <source>
        <dbReference type="ARBA" id="ARBA00005336"/>
    </source>
</evidence>
<dbReference type="InterPro" id="IPR050288">
    <property type="entry name" value="Cellulose_deg_GH3"/>
</dbReference>
<keyword evidence="8" id="KW-0326">Glycosidase</keyword>
<comment type="caution">
    <text evidence="11">The sequence shown here is derived from an EMBL/GenBank/DDBJ whole genome shotgun (WGS) entry which is preliminary data.</text>
</comment>
<dbReference type="EC" id="3.2.1.21" evidence="4"/>
<dbReference type="GO" id="GO:0009251">
    <property type="term" value="P:glucan catabolic process"/>
    <property type="evidence" value="ECO:0007669"/>
    <property type="project" value="TreeGrafter"/>
</dbReference>
<evidence type="ECO:0000256" key="8">
    <source>
        <dbReference type="ARBA" id="ARBA00023295"/>
    </source>
</evidence>
<dbReference type="PANTHER" id="PTHR42715:SF3">
    <property type="entry name" value="BETA-GLUCOSIDASE B-RELATED"/>
    <property type="match status" value="1"/>
</dbReference>
<evidence type="ECO:0000259" key="10">
    <source>
        <dbReference type="PROSITE" id="PS51820"/>
    </source>
</evidence>
<dbReference type="PROSITE" id="PS51820">
    <property type="entry name" value="PA14"/>
    <property type="match status" value="1"/>
</dbReference>
<proteinExistence type="inferred from homology"/>
<evidence type="ECO:0000256" key="6">
    <source>
        <dbReference type="ARBA" id="ARBA00023180"/>
    </source>
</evidence>
<dbReference type="Gene3D" id="3.40.50.1700">
    <property type="entry name" value="Glycoside hydrolase family 3 C-terminal domain"/>
    <property type="match status" value="1"/>
</dbReference>
<keyword evidence="6" id="KW-0325">Glycoprotein</keyword>
<evidence type="ECO:0000256" key="2">
    <source>
        <dbReference type="ARBA" id="ARBA00004987"/>
    </source>
</evidence>
<dbReference type="Proteomes" id="UP000310421">
    <property type="component" value="Unassembled WGS sequence"/>
</dbReference>
<dbReference type="InterPro" id="IPR037524">
    <property type="entry name" value="PA14/GLEYA"/>
</dbReference>
<keyword evidence="7" id="KW-0119">Carbohydrate metabolism</keyword>
<dbReference type="InterPro" id="IPR026891">
    <property type="entry name" value="Fn3-like"/>
</dbReference>
<evidence type="ECO:0000256" key="1">
    <source>
        <dbReference type="ARBA" id="ARBA00000448"/>
    </source>
</evidence>
<evidence type="ECO:0000313" key="11">
    <source>
        <dbReference type="EMBL" id="THW62304.1"/>
    </source>
</evidence>